<keyword evidence="5" id="KW-1185">Reference proteome</keyword>
<keyword evidence="2" id="KW-0732">Signal</keyword>
<evidence type="ECO:0000256" key="2">
    <source>
        <dbReference type="SAM" id="SignalP"/>
    </source>
</evidence>
<feature type="region of interest" description="Disordered" evidence="1">
    <location>
        <begin position="23"/>
        <end position="87"/>
    </location>
</feature>
<reference evidence="4 5" key="1">
    <citation type="submission" date="2023-05" db="EMBL/GenBank/DDBJ databases">
        <title>Draft genome sequence of Streptomyces sp. B-S-A6 isolated from a cave soil in Thailand.</title>
        <authorList>
            <person name="Chamroensaksri N."/>
            <person name="Muangham S."/>
        </authorList>
    </citation>
    <scope>NUCLEOTIDE SEQUENCE [LARGE SCALE GENOMIC DNA]</scope>
    <source>
        <strain evidence="4 5">B-S-A6</strain>
    </source>
</reference>
<name>A0ABT6SC31_9ACTN</name>
<sequence length="213" mass="21573">MRTRKLSLAALALAAGLALTACEGGKNAAGPGEEVNSSASEGSSTETEPTEGTATEPAQEPSSEPTQDQEPSSEPADGDGPDAAGLCKTANLDFRTSPGMGEGNLMVILRNTGDTCTFKGFPGVDLKTEAGTVSAERSDLPAPTVVVKTGEESRFTLHLPRDDSGGSGVDVTAIVVTPPDETHSKTLPVSLNIPVTDGGGRPVTVDPVGTGKQ</sequence>
<evidence type="ECO:0000259" key="3">
    <source>
        <dbReference type="Pfam" id="PF14016"/>
    </source>
</evidence>
<comment type="caution">
    <text evidence="4">The sequence shown here is derived from an EMBL/GenBank/DDBJ whole genome shotgun (WGS) entry which is preliminary data.</text>
</comment>
<dbReference type="PROSITE" id="PS51257">
    <property type="entry name" value="PROKAR_LIPOPROTEIN"/>
    <property type="match status" value="1"/>
</dbReference>
<feature type="chain" id="PRO_5045172245" evidence="2">
    <location>
        <begin position="21"/>
        <end position="213"/>
    </location>
</feature>
<feature type="domain" description="DUF4232" evidence="3">
    <location>
        <begin position="87"/>
        <end position="208"/>
    </location>
</feature>
<feature type="signal peptide" evidence="2">
    <location>
        <begin position="1"/>
        <end position="20"/>
    </location>
</feature>
<dbReference type="Proteomes" id="UP001223978">
    <property type="component" value="Unassembled WGS sequence"/>
</dbReference>
<dbReference type="EMBL" id="JASCIQ010000018">
    <property type="protein sequence ID" value="MDI3405755.1"/>
    <property type="molecule type" value="Genomic_DNA"/>
</dbReference>
<protein>
    <submittedName>
        <fullName evidence="4">DUF4232 domain-containing protein</fullName>
    </submittedName>
</protein>
<feature type="region of interest" description="Disordered" evidence="1">
    <location>
        <begin position="180"/>
        <end position="213"/>
    </location>
</feature>
<evidence type="ECO:0000313" key="5">
    <source>
        <dbReference type="Proteomes" id="UP001223978"/>
    </source>
</evidence>
<feature type="compositionally biased region" description="Polar residues" evidence="1">
    <location>
        <begin position="60"/>
        <end position="72"/>
    </location>
</feature>
<dbReference type="InterPro" id="IPR025326">
    <property type="entry name" value="DUF4232"/>
</dbReference>
<dbReference type="RefSeq" id="WP_282543691.1">
    <property type="nucleotide sequence ID" value="NZ_JASCIQ010000018.1"/>
</dbReference>
<gene>
    <name evidence="4" type="ORF">QIS96_18265</name>
</gene>
<proteinExistence type="predicted"/>
<dbReference type="Pfam" id="PF14016">
    <property type="entry name" value="DUF4232"/>
    <property type="match status" value="1"/>
</dbReference>
<evidence type="ECO:0000256" key="1">
    <source>
        <dbReference type="SAM" id="MobiDB-lite"/>
    </source>
</evidence>
<feature type="compositionally biased region" description="Low complexity" evidence="1">
    <location>
        <begin position="37"/>
        <end position="57"/>
    </location>
</feature>
<accession>A0ABT6SC31</accession>
<organism evidence="4 5">
    <name type="scientific">Streptomyces cavernicola</name>
    <dbReference type="NCBI Taxonomy" id="3043613"/>
    <lineage>
        <taxon>Bacteria</taxon>
        <taxon>Bacillati</taxon>
        <taxon>Actinomycetota</taxon>
        <taxon>Actinomycetes</taxon>
        <taxon>Kitasatosporales</taxon>
        <taxon>Streptomycetaceae</taxon>
        <taxon>Streptomyces</taxon>
    </lineage>
</organism>
<evidence type="ECO:0000313" key="4">
    <source>
        <dbReference type="EMBL" id="MDI3405755.1"/>
    </source>
</evidence>